<protein>
    <submittedName>
        <fullName evidence="1">Uncharacterized protein</fullName>
    </submittedName>
</protein>
<dbReference type="AlphaFoldDB" id="A0ABD0RQI0"/>
<evidence type="ECO:0000313" key="2">
    <source>
        <dbReference type="Proteomes" id="UP001529510"/>
    </source>
</evidence>
<evidence type="ECO:0000313" key="1">
    <source>
        <dbReference type="EMBL" id="KAL0200103.1"/>
    </source>
</evidence>
<organism evidence="1 2">
    <name type="scientific">Cirrhinus mrigala</name>
    <name type="common">Mrigala</name>
    <dbReference type="NCBI Taxonomy" id="683832"/>
    <lineage>
        <taxon>Eukaryota</taxon>
        <taxon>Metazoa</taxon>
        <taxon>Chordata</taxon>
        <taxon>Craniata</taxon>
        <taxon>Vertebrata</taxon>
        <taxon>Euteleostomi</taxon>
        <taxon>Actinopterygii</taxon>
        <taxon>Neopterygii</taxon>
        <taxon>Teleostei</taxon>
        <taxon>Ostariophysi</taxon>
        <taxon>Cypriniformes</taxon>
        <taxon>Cyprinidae</taxon>
        <taxon>Labeoninae</taxon>
        <taxon>Labeonini</taxon>
        <taxon>Cirrhinus</taxon>
    </lineage>
</organism>
<name>A0ABD0RQI0_CIRMR</name>
<gene>
    <name evidence="1" type="ORF">M9458_003290</name>
</gene>
<sequence>RQSSAVIDATSMCPTIMNSAPEATKAVPRCLRLVSCVEDTPLMMSGRVASLLVASTISSTMTSALFSLP</sequence>
<feature type="non-terminal residue" evidence="1">
    <location>
        <position position="69"/>
    </location>
</feature>
<dbReference type="Proteomes" id="UP001529510">
    <property type="component" value="Unassembled WGS sequence"/>
</dbReference>
<comment type="caution">
    <text evidence="1">The sequence shown here is derived from an EMBL/GenBank/DDBJ whole genome shotgun (WGS) entry which is preliminary data.</text>
</comment>
<reference evidence="1 2" key="1">
    <citation type="submission" date="2024-05" db="EMBL/GenBank/DDBJ databases">
        <title>Genome sequencing and assembly of Indian major carp, Cirrhinus mrigala (Hamilton, 1822).</title>
        <authorList>
            <person name="Mohindra V."/>
            <person name="Chowdhury L.M."/>
            <person name="Lal K."/>
            <person name="Jena J.K."/>
        </authorList>
    </citation>
    <scope>NUCLEOTIDE SEQUENCE [LARGE SCALE GENOMIC DNA]</scope>
    <source>
        <strain evidence="1">CM1030</strain>
        <tissue evidence="1">Blood</tissue>
    </source>
</reference>
<feature type="non-terminal residue" evidence="1">
    <location>
        <position position="1"/>
    </location>
</feature>
<dbReference type="EMBL" id="JAMKFB020000002">
    <property type="protein sequence ID" value="KAL0200103.1"/>
    <property type="molecule type" value="Genomic_DNA"/>
</dbReference>
<proteinExistence type="predicted"/>
<keyword evidence="2" id="KW-1185">Reference proteome</keyword>
<accession>A0ABD0RQI0</accession>